<accession>A0A5D3AKW2</accession>
<feature type="region of interest" description="Disordered" evidence="1">
    <location>
        <begin position="1"/>
        <end position="36"/>
    </location>
</feature>
<feature type="compositionally biased region" description="Polar residues" evidence="1">
    <location>
        <begin position="1"/>
        <end position="24"/>
    </location>
</feature>
<evidence type="ECO:0000256" key="1">
    <source>
        <dbReference type="SAM" id="MobiDB-lite"/>
    </source>
</evidence>
<name>A0A5D3AKW2_9TREE</name>
<dbReference type="AlphaFoldDB" id="A0A5D3AKW2"/>
<proteinExistence type="predicted"/>
<protein>
    <submittedName>
        <fullName evidence="2">Uncharacterized protein</fullName>
    </submittedName>
</protein>
<organism evidence="2 3">
    <name type="scientific">Cryptococcus floricola</name>
    <dbReference type="NCBI Taxonomy" id="2591691"/>
    <lineage>
        <taxon>Eukaryota</taxon>
        <taxon>Fungi</taxon>
        <taxon>Dikarya</taxon>
        <taxon>Basidiomycota</taxon>
        <taxon>Agaricomycotina</taxon>
        <taxon>Tremellomycetes</taxon>
        <taxon>Tremellales</taxon>
        <taxon>Cryptococcaceae</taxon>
        <taxon>Cryptococcus</taxon>
    </lineage>
</organism>
<dbReference type="EMBL" id="NIDF01000212">
    <property type="protein sequence ID" value="TYJ51594.1"/>
    <property type="molecule type" value="Genomic_DNA"/>
</dbReference>
<dbReference type="Proteomes" id="UP000322245">
    <property type="component" value="Unassembled WGS sequence"/>
</dbReference>
<evidence type="ECO:0000313" key="3">
    <source>
        <dbReference type="Proteomes" id="UP000322245"/>
    </source>
</evidence>
<comment type="caution">
    <text evidence="2">The sequence shown here is derived from an EMBL/GenBank/DDBJ whole genome shotgun (WGS) entry which is preliminary data.</text>
</comment>
<sequence>MLVSSAPDTNPPMQLSQLSNTDTGYQPEAPPTIPEVTRDQGEASYLLVTVVIAVDVTVGAVDL</sequence>
<evidence type="ECO:0000313" key="2">
    <source>
        <dbReference type="EMBL" id="TYJ51594.1"/>
    </source>
</evidence>
<gene>
    <name evidence="2" type="ORF">B9479_007831</name>
</gene>
<keyword evidence="3" id="KW-1185">Reference proteome</keyword>
<reference evidence="2 3" key="1">
    <citation type="submission" date="2017-05" db="EMBL/GenBank/DDBJ databases">
        <title>The Genome Sequence of Tsuchiyaea wingfieldii DSM 27421.</title>
        <authorList>
            <person name="Cuomo C."/>
            <person name="Passer A."/>
            <person name="Billmyre B."/>
            <person name="Heitman J."/>
        </authorList>
    </citation>
    <scope>NUCLEOTIDE SEQUENCE [LARGE SCALE GENOMIC DNA]</scope>
    <source>
        <strain evidence="2 3">DSM 27421</strain>
    </source>
</reference>